<dbReference type="EMBL" id="FXUB01000003">
    <property type="protein sequence ID" value="SMP13338.1"/>
    <property type="molecule type" value="Genomic_DNA"/>
</dbReference>
<keyword evidence="2" id="KW-1185">Reference proteome</keyword>
<evidence type="ECO:0000313" key="1">
    <source>
        <dbReference type="EMBL" id="SMP13338.1"/>
    </source>
</evidence>
<evidence type="ECO:0000313" key="2">
    <source>
        <dbReference type="Proteomes" id="UP001157911"/>
    </source>
</evidence>
<proteinExistence type="predicted"/>
<organism evidence="1 2">
    <name type="scientific">Desulfurobacterium pacificum</name>
    <dbReference type="NCBI Taxonomy" id="240166"/>
    <lineage>
        <taxon>Bacteria</taxon>
        <taxon>Pseudomonadati</taxon>
        <taxon>Aquificota</taxon>
        <taxon>Aquificia</taxon>
        <taxon>Desulfurobacteriales</taxon>
        <taxon>Desulfurobacteriaceae</taxon>
        <taxon>Desulfurobacterium</taxon>
    </lineage>
</organism>
<gene>
    <name evidence="1" type="ORF">SAMN06265339_1093</name>
</gene>
<comment type="caution">
    <text evidence="1">The sequence shown here is derived from an EMBL/GenBank/DDBJ whole genome shotgun (WGS) entry which is preliminary data.</text>
</comment>
<protein>
    <recommendedName>
        <fullName evidence="3">Roadblock/LAMTOR2 domain-containing protein</fullName>
    </recommendedName>
</protein>
<reference evidence="1 2" key="1">
    <citation type="submission" date="2017-05" db="EMBL/GenBank/DDBJ databases">
        <authorList>
            <person name="Varghese N."/>
            <person name="Submissions S."/>
        </authorList>
    </citation>
    <scope>NUCLEOTIDE SEQUENCE [LARGE SCALE GENOMIC DNA]</scope>
    <source>
        <strain evidence="1 2">DSM 15522</strain>
    </source>
</reference>
<dbReference type="Proteomes" id="UP001157911">
    <property type="component" value="Unassembled WGS sequence"/>
</dbReference>
<dbReference type="RefSeq" id="WP_283400561.1">
    <property type="nucleotide sequence ID" value="NZ_FXUB01000003.1"/>
</dbReference>
<dbReference type="Gene3D" id="3.30.450.30">
    <property type="entry name" value="Dynein light chain 2a, cytoplasmic"/>
    <property type="match status" value="1"/>
</dbReference>
<dbReference type="SUPFAM" id="SSF103196">
    <property type="entry name" value="Roadblock/LC7 domain"/>
    <property type="match status" value="1"/>
</dbReference>
<dbReference type="CDD" id="cd18773">
    <property type="entry name" value="PDC1_HK_sensor"/>
    <property type="match status" value="1"/>
</dbReference>
<name>A0ABY1NQ38_9BACT</name>
<sequence>MEELLKNIADANPEIVALSVIDEEGIIVYNYVKEGDSIDAEEIAVQLVHPLNRLIELIQDVSDEKEDLEELIMFTTNHVLFAYKLVNETYLVVLAKKDALYGKVRFRVRSKLPEIVEAL</sequence>
<evidence type="ECO:0008006" key="3">
    <source>
        <dbReference type="Google" id="ProtNLM"/>
    </source>
</evidence>
<accession>A0ABY1NQ38</accession>